<comment type="caution">
    <text evidence="2">The sequence shown here is derived from an EMBL/GenBank/DDBJ whole genome shotgun (WGS) entry which is preliminary data.</text>
</comment>
<evidence type="ECO:0000313" key="2">
    <source>
        <dbReference type="EMBL" id="KAF7640135.1"/>
    </source>
</evidence>
<organism evidence="2 3">
    <name type="scientific">Meloidogyne graminicola</name>
    <dbReference type="NCBI Taxonomy" id="189291"/>
    <lineage>
        <taxon>Eukaryota</taxon>
        <taxon>Metazoa</taxon>
        <taxon>Ecdysozoa</taxon>
        <taxon>Nematoda</taxon>
        <taxon>Chromadorea</taxon>
        <taxon>Rhabditida</taxon>
        <taxon>Tylenchina</taxon>
        <taxon>Tylenchomorpha</taxon>
        <taxon>Tylenchoidea</taxon>
        <taxon>Meloidogynidae</taxon>
        <taxon>Meloidogyninae</taxon>
        <taxon>Meloidogyne</taxon>
    </lineage>
</organism>
<keyword evidence="1" id="KW-1133">Transmembrane helix</keyword>
<dbReference type="AlphaFoldDB" id="A0A8T0A436"/>
<accession>A0A8T0A436</accession>
<proteinExistence type="predicted"/>
<name>A0A8T0A436_9BILA</name>
<feature type="transmembrane region" description="Helical" evidence="1">
    <location>
        <begin position="6"/>
        <end position="24"/>
    </location>
</feature>
<reference evidence="2" key="1">
    <citation type="journal article" date="2020" name="Ecol. Evol.">
        <title>Genome structure and content of the rice root-knot nematode (Meloidogyne graminicola).</title>
        <authorList>
            <person name="Phan N.T."/>
            <person name="Danchin E.G.J."/>
            <person name="Klopp C."/>
            <person name="Perfus-Barbeoch L."/>
            <person name="Kozlowski D.K."/>
            <person name="Koutsovoulos G.D."/>
            <person name="Lopez-Roques C."/>
            <person name="Bouchez O."/>
            <person name="Zahm M."/>
            <person name="Besnard G."/>
            <person name="Bellafiore S."/>
        </authorList>
    </citation>
    <scope>NUCLEOTIDE SEQUENCE</scope>
    <source>
        <strain evidence="2">VN-18</strain>
    </source>
</reference>
<keyword evidence="1" id="KW-0472">Membrane</keyword>
<evidence type="ECO:0000313" key="3">
    <source>
        <dbReference type="Proteomes" id="UP000605970"/>
    </source>
</evidence>
<dbReference type="OrthoDB" id="5900098at2759"/>
<sequence>MVNFPILILFIFIGVEIIYSMIAYERECDFLMGVNEAGRDSYFNICMDSNLIKSEIQNRLNIWGNTYNVSKTKVLSILSQNKINACAAWRQNVLKNITNYANDNFKGNLLAYVTDLINILSSDSITRVQECNATFPMFEGNSSKYEHMGCMQRPPSSCVCGESMYPKECHIGRIPMLMMGRTEHDDPINFKHVMEMGNEGMDKLKEFGKEGKEKLEGVIENFKEMWKGESTTQHT</sequence>
<dbReference type="Proteomes" id="UP000605970">
    <property type="component" value="Unassembled WGS sequence"/>
</dbReference>
<keyword evidence="3" id="KW-1185">Reference proteome</keyword>
<keyword evidence="1" id="KW-0812">Transmembrane</keyword>
<protein>
    <submittedName>
        <fullName evidence="2">Uncharacterized protein</fullName>
    </submittedName>
</protein>
<evidence type="ECO:0000256" key="1">
    <source>
        <dbReference type="SAM" id="Phobius"/>
    </source>
</evidence>
<gene>
    <name evidence="2" type="ORF">Mgra_00000581</name>
</gene>
<dbReference type="EMBL" id="JABEBT010000002">
    <property type="protein sequence ID" value="KAF7640135.1"/>
    <property type="molecule type" value="Genomic_DNA"/>
</dbReference>